<feature type="domain" description="DUF4283" evidence="1">
    <location>
        <begin position="33"/>
        <end position="107"/>
    </location>
</feature>
<evidence type="ECO:0000313" key="2">
    <source>
        <dbReference type="EnsemblPlants" id="QL06p036565:mrna"/>
    </source>
</evidence>
<sequence length="350" mass="39448">MEDLTQNWTKLTLSEREGPGCCLDNDLSSQDHIIAAKFLTKKALNIDSIARTFTPLWRLQNGCQVRNVGEHKVLFFFENAANVDKVLKAEPWSFDKHLVIMQRYDKSKVMEELRFNKTLFWLQVHGLQYRFMNIKVAEKVCEVLSQVIHSFDPTEIEGGNFMRIRVLMDVSLPLCCGRLESKGSLIDDQKQFGPTLRAAPFVPSQKTVISVLGFYKSKLSLPMKNVRHETEGRAEPMMMNKESPIPNSDSATVNKPEKSGCVTHHQLREEAITMDSTTVTHNVRECSEIPINDSSISPLISGIHYSTIQGTISSSDLFDVRINEIDSALSKFDPINDPTKLGNISQVATS</sequence>
<dbReference type="InterPro" id="IPR025558">
    <property type="entry name" value="DUF4283"/>
</dbReference>
<reference evidence="2" key="2">
    <citation type="submission" date="2021-01" db="UniProtKB">
        <authorList>
            <consortium name="EnsemblPlants"/>
        </authorList>
    </citation>
    <scope>IDENTIFICATION</scope>
</reference>
<evidence type="ECO:0000259" key="1">
    <source>
        <dbReference type="Pfam" id="PF14111"/>
    </source>
</evidence>
<dbReference type="EnsemblPlants" id="QL06p036565:mrna">
    <property type="protein sequence ID" value="QL06p036565:mrna"/>
    <property type="gene ID" value="QL06p036565"/>
</dbReference>
<protein>
    <recommendedName>
        <fullName evidence="1">DUF4283 domain-containing protein</fullName>
    </recommendedName>
</protein>
<dbReference type="Proteomes" id="UP000594261">
    <property type="component" value="Chromosome 6"/>
</dbReference>
<dbReference type="Pfam" id="PF14111">
    <property type="entry name" value="DUF4283"/>
    <property type="match status" value="1"/>
</dbReference>
<keyword evidence="3" id="KW-1185">Reference proteome</keyword>
<accession>A0A7N2M0N3</accession>
<organism evidence="2 3">
    <name type="scientific">Quercus lobata</name>
    <name type="common">Valley oak</name>
    <dbReference type="NCBI Taxonomy" id="97700"/>
    <lineage>
        <taxon>Eukaryota</taxon>
        <taxon>Viridiplantae</taxon>
        <taxon>Streptophyta</taxon>
        <taxon>Embryophyta</taxon>
        <taxon>Tracheophyta</taxon>
        <taxon>Spermatophyta</taxon>
        <taxon>Magnoliopsida</taxon>
        <taxon>eudicotyledons</taxon>
        <taxon>Gunneridae</taxon>
        <taxon>Pentapetalae</taxon>
        <taxon>rosids</taxon>
        <taxon>fabids</taxon>
        <taxon>Fagales</taxon>
        <taxon>Fagaceae</taxon>
        <taxon>Quercus</taxon>
    </lineage>
</organism>
<proteinExistence type="predicted"/>
<dbReference type="InParanoid" id="A0A7N2M0N3"/>
<dbReference type="AlphaFoldDB" id="A0A7N2M0N3"/>
<name>A0A7N2M0N3_QUELO</name>
<dbReference type="PANTHER" id="PTHR31286:SF62">
    <property type="entry name" value="ZINC FINGER, CCHC-TYPE-LIKE PROTEIN"/>
    <property type="match status" value="1"/>
</dbReference>
<dbReference type="InterPro" id="IPR040256">
    <property type="entry name" value="At4g02000-like"/>
</dbReference>
<reference evidence="2 3" key="1">
    <citation type="journal article" date="2016" name="G3 (Bethesda)">
        <title>First Draft Assembly and Annotation of the Genome of a California Endemic Oak Quercus lobata Nee (Fagaceae).</title>
        <authorList>
            <person name="Sork V.L."/>
            <person name="Fitz-Gibbon S.T."/>
            <person name="Puiu D."/>
            <person name="Crepeau M."/>
            <person name="Gugger P.F."/>
            <person name="Sherman R."/>
            <person name="Stevens K."/>
            <person name="Langley C.H."/>
            <person name="Pellegrini M."/>
            <person name="Salzberg S.L."/>
        </authorList>
    </citation>
    <scope>NUCLEOTIDE SEQUENCE [LARGE SCALE GENOMIC DNA]</scope>
    <source>
        <strain evidence="2 3">cv. SW786</strain>
    </source>
</reference>
<dbReference type="Gramene" id="QL06p036565:mrna">
    <property type="protein sequence ID" value="QL06p036565:mrna"/>
    <property type="gene ID" value="QL06p036565"/>
</dbReference>
<dbReference type="EMBL" id="LRBV02000006">
    <property type="status" value="NOT_ANNOTATED_CDS"/>
    <property type="molecule type" value="Genomic_DNA"/>
</dbReference>
<evidence type="ECO:0000313" key="3">
    <source>
        <dbReference type="Proteomes" id="UP000594261"/>
    </source>
</evidence>
<dbReference type="PANTHER" id="PTHR31286">
    <property type="entry name" value="GLYCINE-RICH CELL WALL STRUCTURAL PROTEIN 1.8-LIKE"/>
    <property type="match status" value="1"/>
</dbReference>